<reference evidence="3" key="1">
    <citation type="submission" date="2020-05" db="EMBL/GenBank/DDBJ databases">
        <authorList>
            <person name="Chiriac C."/>
            <person name="Salcher M."/>
            <person name="Ghai R."/>
            <person name="Kavagutti S V."/>
        </authorList>
    </citation>
    <scope>NUCLEOTIDE SEQUENCE</scope>
</reference>
<organism evidence="3">
    <name type="scientific">uncultured Caudovirales phage</name>
    <dbReference type="NCBI Taxonomy" id="2100421"/>
    <lineage>
        <taxon>Viruses</taxon>
        <taxon>Duplodnaviria</taxon>
        <taxon>Heunggongvirae</taxon>
        <taxon>Uroviricota</taxon>
        <taxon>Caudoviricetes</taxon>
        <taxon>Peduoviridae</taxon>
        <taxon>Maltschvirus</taxon>
        <taxon>Maltschvirus maltsch</taxon>
    </lineage>
</organism>
<accession>A0A6J7XMQ7</accession>
<sequence length="62" mass="7006">MTKTSVSMPADLLAWLQAEAKKRDSSASRLICDLIELERRASVFVRLESLEKKIAMLLKENA</sequence>
<evidence type="ECO:0000313" key="3">
    <source>
        <dbReference type="EMBL" id="CAB5238530.1"/>
    </source>
</evidence>
<name>A0A6J7XMQ7_9CAUD</name>
<dbReference type="EMBL" id="LR797289">
    <property type="protein sequence ID" value="CAB4199972.1"/>
    <property type="molecule type" value="Genomic_DNA"/>
</dbReference>
<dbReference type="EMBL" id="LR798461">
    <property type="protein sequence ID" value="CAB5238530.1"/>
    <property type="molecule type" value="Genomic_DNA"/>
</dbReference>
<evidence type="ECO:0000313" key="1">
    <source>
        <dbReference type="EMBL" id="CAB4172149.1"/>
    </source>
</evidence>
<dbReference type="EMBL" id="LR796873">
    <property type="protein sequence ID" value="CAB4172149.1"/>
    <property type="molecule type" value="Genomic_DNA"/>
</dbReference>
<gene>
    <name evidence="2" type="ORF">UFOVP1354_17</name>
    <name evidence="3" type="ORF">UFOVP1547_38</name>
    <name evidence="1" type="ORF">UFOVP930_49</name>
</gene>
<evidence type="ECO:0000313" key="2">
    <source>
        <dbReference type="EMBL" id="CAB4199972.1"/>
    </source>
</evidence>
<protein>
    <submittedName>
        <fullName evidence="3">Uncharacterized protein</fullName>
    </submittedName>
</protein>
<proteinExistence type="predicted"/>